<comment type="similarity">
    <text evidence="1">Belongs to the cytochrome P450 family.</text>
</comment>
<dbReference type="Gene3D" id="1.10.630.10">
    <property type="entry name" value="Cytochrome P450"/>
    <property type="match status" value="2"/>
</dbReference>
<evidence type="ECO:0000256" key="4">
    <source>
        <dbReference type="ARBA" id="ARBA00022989"/>
    </source>
</evidence>
<keyword evidence="10" id="KW-1185">Reference proteome</keyword>
<name>A0A0D9Y484_9ORYZ</name>
<dbReference type="PRINTS" id="PR00463">
    <property type="entry name" value="EP450I"/>
</dbReference>
<dbReference type="GO" id="GO:0006629">
    <property type="term" value="P:lipid metabolic process"/>
    <property type="evidence" value="ECO:0007669"/>
    <property type="project" value="UniProtKB-ARBA"/>
</dbReference>
<evidence type="ECO:0000256" key="8">
    <source>
        <dbReference type="SAM" id="Phobius"/>
    </source>
</evidence>
<dbReference type="eggNOG" id="KOG0157">
    <property type="taxonomic scope" value="Eukaryota"/>
</dbReference>
<dbReference type="CDD" id="cd11064">
    <property type="entry name" value="CYP86A"/>
    <property type="match status" value="2"/>
</dbReference>
<feature type="transmembrane region" description="Helical" evidence="8">
    <location>
        <begin position="302"/>
        <end position="323"/>
    </location>
</feature>
<accession>A0A0D9Y484</accession>
<keyword evidence="7" id="KW-0349">Heme</keyword>
<reference evidence="9" key="1">
    <citation type="submission" date="2013-08" db="EMBL/GenBank/DDBJ databases">
        <title>Oryza genome evolution.</title>
        <authorList>
            <person name="Wing R.A."/>
            <person name="Panaud O."/>
            <person name="Oliveira A.C."/>
        </authorList>
    </citation>
    <scope>NUCLEOTIDE SEQUENCE</scope>
</reference>
<dbReference type="InterPro" id="IPR001128">
    <property type="entry name" value="Cyt_P450"/>
</dbReference>
<feature type="binding site" description="axial binding residue" evidence="7">
    <location>
        <position position="950"/>
    </location>
    <ligand>
        <name>heme</name>
        <dbReference type="ChEBI" id="CHEBI:30413"/>
    </ligand>
    <ligandPart>
        <name>Fe</name>
        <dbReference type="ChEBI" id="CHEBI:18248"/>
    </ligandPart>
</feature>
<organism evidence="9">
    <name type="scientific">Oryza glumipatula</name>
    <dbReference type="NCBI Taxonomy" id="40148"/>
    <lineage>
        <taxon>Eukaryota</taxon>
        <taxon>Viridiplantae</taxon>
        <taxon>Streptophyta</taxon>
        <taxon>Embryophyta</taxon>
        <taxon>Tracheophyta</taxon>
        <taxon>Spermatophyta</taxon>
        <taxon>Magnoliopsida</taxon>
        <taxon>Liliopsida</taxon>
        <taxon>Poales</taxon>
        <taxon>Poaceae</taxon>
        <taxon>BOP clade</taxon>
        <taxon>Oryzoideae</taxon>
        <taxon>Oryzeae</taxon>
        <taxon>Oryzinae</taxon>
        <taxon>Oryza</taxon>
    </lineage>
</organism>
<evidence type="ECO:0000256" key="1">
    <source>
        <dbReference type="ARBA" id="ARBA00010617"/>
    </source>
</evidence>
<dbReference type="EnsemblPlants" id="OGLUM01G05890.1">
    <property type="protein sequence ID" value="OGLUM01G05890.1"/>
    <property type="gene ID" value="OGLUM01G05890"/>
</dbReference>
<dbReference type="Gramene" id="OGLUM01G05890.1">
    <property type="protein sequence ID" value="OGLUM01G05890.1"/>
    <property type="gene ID" value="OGLUM01G05890"/>
</dbReference>
<evidence type="ECO:0008006" key="11">
    <source>
        <dbReference type="Google" id="ProtNLM"/>
    </source>
</evidence>
<feature type="transmembrane region" description="Helical" evidence="8">
    <location>
        <begin position="6"/>
        <end position="27"/>
    </location>
</feature>
<evidence type="ECO:0000256" key="5">
    <source>
        <dbReference type="ARBA" id="ARBA00023002"/>
    </source>
</evidence>
<dbReference type="AlphaFoldDB" id="A0A0D9Y484"/>
<dbReference type="InterPro" id="IPR017972">
    <property type="entry name" value="Cyt_P450_CS"/>
</dbReference>
<dbReference type="Pfam" id="PF00067">
    <property type="entry name" value="p450"/>
    <property type="match status" value="2"/>
</dbReference>
<evidence type="ECO:0000256" key="7">
    <source>
        <dbReference type="PIRSR" id="PIRSR602401-1"/>
    </source>
</evidence>
<keyword evidence="4 8" id="KW-1133">Transmembrane helix</keyword>
<dbReference type="PROSITE" id="PS00086">
    <property type="entry name" value="CYTOCHROME_P450"/>
    <property type="match status" value="2"/>
</dbReference>
<dbReference type="STRING" id="40148.A0A0D9Y484"/>
<proteinExistence type="inferred from homology"/>
<dbReference type="InterPro" id="IPR036396">
    <property type="entry name" value="Cyt_P450_sf"/>
</dbReference>
<dbReference type="HOGENOM" id="CLU_001570_9_1_1"/>
<dbReference type="PANTHER" id="PTHR24296">
    <property type="entry name" value="CYTOCHROME P450"/>
    <property type="match status" value="1"/>
</dbReference>
<evidence type="ECO:0000256" key="6">
    <source>
        <dbReference type="ARBA" id="ARBA00023004"/>
    </source>
</evidence>
<keyword evidence="2 8" id="KW-0812">Transmembrane</keyword>
<keyword evidence="8" id="KW-0472">Membrane</keyword>
<evidence type="ECO:0000313" key="10">
    <source>
        <dbReference type="Proteomes" id="UP000026961"/>
    </source>
</evidence>
<dbReference type="InterPro" id="IPR002401">
    <property type="entry name" value="Cyt_P450_E_grp-I"/>
</dbReference>
<dbReference type="GO" id="GO:0016705">
    <property type="term" value="F:oxidoreductase activity, acting on paired donors, with incorporation or reduction of molecular oxygen"/>
    <property type="evidence" value="ECO:0007669"/>
    <property type="project" value="InterPro"/>
</dbReference>
<comment type="cofactor">
    <cofactor evidence="7">
        <name>heme</name>
        <dbReference type="ChEBI" id="CHEBI:30413"/>
    </cofactor>
</comment>
<keyword evidence="3 7" id="KW-0479">Metal-binding</keyword>
<dbReference type="SUPFAM" id="SSF48264">
    <property type="entry name" value="Cytochrome P450"/>
    <property type="match status" value="2"/>
</dbReference>
<evidence type="ECO:0000256" key="2">
    <source>
        <dbReference type="ARBA" id="ARBA00022692"/>
    </source>
</evidence>
<sequence>MGPFWTFILLYPEIFLAIICFFWFSLFRLIRQRQKSNLPVNWPVFGMLPFLVQNLHYIHDKVADVLREAGCTFMVSGPWFLNMNFLITCDPATVNHCFNANFKNYPKGSEFAEMFDILGDGLLVADSESWEYQRRMAMYIFAARTFRSFAMSTIARKTGSVLLPYLDHMAKFGSEVELEGVFMRFSLDVTYSTVFAADLDCLSVSSPIPVFGQATKEAEEAVLFRHVIPPSVWKLLRLLNVGTEKKLTNAKVVIDQFIYEEIAKRKAQASDGLQGDILSMYMKWSIHESAHKQKDERFLRDTAVGFIFAGKDLIAVTLTWFFYMMCKHPHVEARILQDIKGLQSSTWPGDLHVFEWDTLRSAIYLQAALLETLRLFPATPFEEKEALVDDVLPNGTKVSRNTRIIFSLYAMGRIEGIWGKDCMEFKPERWVSKSGRLRHEPSYKFLSFNTGPRSCLGKELSLSNMKIIVASIIHNFKVELVEGHEVMPQSSVILHTQNGMMLLPWLLGFVVKYPEIMASTACFLLLFCRFRRRSKRIPTNWPVVGALPAIVANAGRVHDWVTEFLRAAAMSHVVEGPWGSPGDVLITADPANVAHMFTANFGNYPKGEEFAAMFDVLGGGIFNADGESWSFQRRKAHALLSDARFRAAVAASTSRKLGGGLVPLLDGVAASGAAVDLQDVFMRLTFDLTAMFVFGVDPGCLAADFPTVPFAAAMDDAEEVLFYRHVAPVPWLRLQSYLKIGHYKKMAKAREVLDASIAELIALRRERKAADANATGDADLLTAYLACQDEIGMDGAAFDAFLRDTTLNLMVAGRDTTSSALTWFFWLLSNHPGVEARILAELRAHPPSPTGAELKRLVYLHAALSESLRLYPPVPFEHKAAARPDTLPSGAAVGPTRRVIVSLYSMGRMEAVWGKGCEEFRPERWLTPAGRFRHERSCKFAAFNVGPRTCLGRDLAFAQMKAVVAAVVPRFRVAAAAAPPRPKLSIILHMRDGLKVKVHRRQED</sequence>
<protein>
    <recommendedName>
        <fullName evidence="11">Cytochrome P450</fullName>
    </recommendedName>
</protein>
<dbReference type="GO" id="GO:0004497">
    <property type="term" value="F:monooxygenase activity"/>
    <property type="evidence" value="ECO:0007669"/>
    <property type="project" value="InterPro"/>
</dbReference>
<evidence type="ECO:0000313" key="9">
    <source>
        <dbReference type="EnsemblPlants" id="OGLUM01G05890.1"/>
    </source>
</evidence>
<dbReference type="GO" id="GO:0020037">
    <property type="term" value="F:heme binding"/>
    <property type="evidence" value="ECO:0007669"/>
    <property type="project" value="InterPro"/>
</dbReference>
<keyword evidence="5" id="KW-0560">Oxidoreductase</keyword>
<reference evidence="9" key="3">
    <citation type="submission" date="2018-05" db="EMBL/GenBank/DDBJ databases">
        <title>OgluRS3 (Oryza glumaepatula Reference Sequence Version 3).</title>
        <authorList>
            <person name="Zhang J."/>
            <person name="Kudrna D."/>
            <person name="Lee S."/>
            <person name="Talag J."/>
            <person name="Welchert J."/>
            <person name="Wing R.A."/>
        </authorList>
    </citation>
    <scope>NUCLEOTIDE SEQUENCE [LARGE SCALE GENOMIC DNA]</scope>
</reference>
<dbReference type="Proteomes" id="UP000026961">
    <property type="component" value="Chromosome 1"/>
</dbReference>
<evidence type="ECO:0000256" key="3">
    <source>
        <dbReference type="ARBA" id="ARBA00022723"/>
    </source>
</evidence>
<dbReference type="PRINTS" id="PR00385">
    <property type="entry name" value="P450"/>
</dbReference>
<dbReference type="GO" id="GO:0005506">
    <property type="term" value="F:iron ion binding"/>
    <property type="evidence" value="ECO:0007669"/>
    <property type="project" value="InterPro"/>
</dbReference>
<keyword evidence="6 7" id="KW-0408">Iron</keyword>
<reference evidence="9" key="2">
    <citation type="submission" date="2015-04" db="UniProtKB">
        <authorList>
            <consortium name="EnsemblPlants"/>
        </authorList>
    </citation>
    <scope>IDENTIFICATION</scope>
</reference>